<evidence type="ECO:0000313" key="1">
    <source>
        <dbReference type="EMBL" id="ASV28981.1"/>
    </source>
</evidence>
<keyword evidence="2" id="KW-1185">Reference proteome</keyword>
<dbReference type="AlphaFoldDB" id="A0A223V0V0"/>
<proteinExistence type="predicted"/>
<dbReference type="KEGG" id="marb:CJ263_01355"/>
<protein>
    <submittedName>
        <fullName evidence="1">Uncharacterized protein</fullName>
    </submittedName>
</protein>
<evidence type="ECO:0000313" key="2">
    <source>
        <dbReference type="Proteomes" id="UP000215244"/>
    </source>
</evidence>
<name>A0A223V0V0_9FLAO</name>
<dbReference type="RefSeq" id="WP_094995615.1">
    <property type="nucleotide sequence ID" value="NZ_BMJL01000001.1"/>
</dbReference>
<sequence>MAGAPGHQAAALNPDGTFRERARGGYGQFPTMGGFDQMTAKLGGFWDSMLGEGRRWWITANSDSYVHWRKGGSDF</sequence>
<reference evidence="1 2" key="1">
    <citation type="submission" date="2017-08" db="EMBL/GenBank/DDBJ databases">
        <title>The complete genome sequence of Maribacter sp. B1, isolated from deep-sea sediment.</title>
        <authorList>
            <person name="Wu Y.-H."/>
            <person name="Cheng H."/>
            <person name="Xu X.-W."/>
        </authorList>
    </citation>
    <scope>NUCLEOTIDE SEQUENCE [LARGE SCALE GENOMIC DNA]</scope>
    <source>
        <strain evidence="1 2">B1</strain>
    </source>
</reference>
<gene>
    <name evidence="1" type="ORF">CJ263_01355</name>
</gene>
<dbReference type="EMBL" id="CP022957">
    <property type="protein sequence ID" value="ASV28981.1"/>
    <property type="molecule type" value="Genomic_DNA"/>
</dbReference>
<dbReference type="OrthoDB" id="9997at2"/>
<accession>A0A223V0V0</accession>
<organism evidence="1 2">
    <name type="scientific">Maribacter cobaltidurans</name>
    <dbReference type="NCBI Taxonomy" id="1178778"/>
    <lineage>
        <taxon>Bacteria</taxon>
        <taxon>Pseudomonadati</taxon>
        <taxon>Bacteroidota</taxon>
        <taxon>Flavobacteriia</taxon>
        <taxon>Flavobacteriales</taxon>
        <taxon>Flavobacteriaceae</taxon>
        <taxon>Maribacter</taxon>
    </lineage>
</organism>
<dbReference type="Proteomes" id="UP000215244">
    <property type="component" value="Chromosome"/>
</dbReference>